<sequence>MTLKAPGLDWRKTKDGAVPYWRASRDAIKAGYDVKNVRLTGLSDDEIVDRCRRLQAEMLEWLDGEPQDPTRYDGTVRSLVRIFQAHPDSPFREKRHDTREFYAGYCRLLEENVGQVRVSSLTGPDIRRWYNRFAEPKKDADGNPVGQRRVRRAQSAIATFRRCVSFGVELKHRGCADLATILSNMRFAGPAARDSVLTLAHARAIIAKAHELGRPSIALAQAFAFDLTLRQKDIIGEWTSDAQSAAGGIVDNGRRWDWGLLWSHIDERGVLRKPTSKSNGRKVLAFDLSLFPLVSAEIERVAADRRVGPIVVNEHTGLPYKPRKFSEVWRTVATAAGVPADVWQMDSRAGGLTETTDAGADLETARHQAGHSNIATTARYSRGSLAKTSEVARLRVAFRDKNGVET</sequence>
<dbReference type="AlphaFoldDB" id="A0A4Q0M4C4"/>
<organism evidence="2 3">
    <name type="scientific">Hansschlegelia zhihuaiae</name>
    <dbReference type="NCBI Taxonomy" id="405005"/>
    <lineage>
        <taxon>Bacteria</taxon>
        <taxon>Pseudomonadati</taxon>
        <taxon>Pseudomonadota</taxon>
        <taxon>Alphaproteobacteria</taxon>
        <taxon>Hyphomicrobiales</taxon>
        <taxon>Methylopilaceae</taxon>
        <taxon>Hansschlegelia</taxon>
    </lineage>
</organism>
<dbReference type="SUPFAM" id="SSF56349">
    <property type="entry name" value="DNA breaking-rejoining enzymes"/>
    <property type="match status" value="1"/>
</dbReference>
<dbReference type="Proteomes" id="UP000289708">
    <property type="component" value="Unassembled WGS sequence"/>
</dbReference>
<keyword evidence="3" id="KW-1185">Reference proteome</keyword>
<protein>
    <submittedName>
        <fullName evidence="2">Site-specific integrase</fullName>
    </submittedName>
</protein>
<dbReference type="OrthoDB" id="7800649at2"/>
<keyword evidence="1" id="KW-0233">DNA recombination</keyword>
<comment type="caution">
    <text evidence="2">The sequence shown here is derived from an EMBL/GenBank/DDBJ whole genome shotgun (WGS) entry which is preliminary data.</text>
</comment>
<accession>A0A4Q0M4C4</accession>
<dbReference type="InterPro" id="IPR013762">
    <property type="entry name" value="Integrase-like_cat_sf"/>
</dbReference>
<dbReference type="Gene3D" id="1.10.443.10">
    <property type="entry name" value="Intergrase catalytic core"/>
    <property type="match status" value="1"/>
</dbReference>
<dbReference type="EMBL" id="RYFI01000032">
    <property type="protein sequence ID" value="RXF67549.1"/>
    <property type="molecule type" value="Genomic_DNA"/>
</dbReference>
<dbReference type="GO" id="GO:0003677">
    <property type="term" value="F:DNA binding"/>
    <property type="evidence" value="ECO:0007669"/>
    <property type="project" value="InterPro"/>
</dbReference>
<gene>
    <name evidence="2" type="ORF">EK403_21190</name>
</gene>
<name>A0A4Q0M4C4_9HYPH</name>
<dbReference type="GO" id="GO:0015074">
    <property type="term" value="P:DNA integration"/>
    <property type="evidence" value="ECO:0007669"/>
    <property type="project" value="InterPro"/>
</dbReference>
<dbReference type="GO" id="GO:0006310">
    <property type="term" value="P:DNA recombination"/>
    <property type="evidence" value="ECO:0007669"/>
    <property type="project" value="UniProtKB-KW"/>
</dbReference>
<reference evidence="2 3" key="1">
    <citation type="submission" date="2018-12" db="EMBL/GenBank/DDBJ databases">
        <title>bacterium Hansschlegelia zhihuaiae S113.</title>
        <authorList>
            <person name="He J."/>
        </authorList>
    </citation>
    <scope>NUCLEOTIDE SEQUENCE [LARGE SCALE GENOMIC DNA]</scope>
    <source>
        <strain evidence="2 3">S 113</strain>
    </source>
</reference>
<proteinExistence type="predicted"/>
<evidence type="ECO:0000256" key="1">
    <source>
        <dbReference type="ARBA" id="ARBA00023172"/>
    </source>
</evidence>
<evidence type="ECO:0000313" key="3">
    <source>
        <dbReference type="Proteomes" id="UP000289708"/>
    </source>
</evidence>
<dbReference type="RefSeq" id="WP_128779451.1">
    <property type="nucleotide sequence ID" value="NZ_RYFI01000032.1"/>
</dbReference>
<dbReference type="InterPro" id="IPR011010">
    <property type="entry name" value="DNA_brk_join_enz"/>
</dbReference>
<evidence type="ECO:0000313" key="2">
    <source>
        <dbReference type="EMBL" id="RXF67549.1"/>
    </source>
</evidence>